<keyword evidence="2" id="KW-1185">Reference proteome</keyword>
<comment type="caution">
    <text evidence="1">The sequence shown here is derived from an EMBL/GenBank/DDBJ whole genome shotgun (WGS) entry which is preliminary data.</text>
</comment>
<accession>A0A3M7P718</accession>
<evidence type="ECO:0000313" key="1">
    <source>
        <dbReference type="EMBL" id="RMZ94813.1"/>
    </source>
</evidence>
<dbReference type="Proteomes" id="UP000276133">
    <property type="component" value="Unassembled WGS sequence"/>
</dbReference>
<proteinExistence type="predicted"/>
<name>A0A3M7P718_BRAPC</name>
<reference evidence="1 2" key="1">
    <citation type="journal article" date="2018" name="Sci. Rep.">
        <title>Genomic signatures of local adaptation to the degree of environmental predictability in rotifers.</title>
        <authorList>
            <person name="Franch-Gras L."/>
            <person name="Hahn C."/>
            <person name="Garcia-Roger E.M."/>
            <person name="Carmona M.J."/>
            <person name="Serra M."/>
            <person name="Gomez A."/>
        </authorList>
    </citation>
    <scope>NUCLEOTIDE SEQUENCE [LARGE SCALE GENOMIC DNA]</scope>
    <source>
        <strain evidence="1">HYR1</strain>
    </source>
</reference>
<sequence length="66" mass="7224">MKGPKVSHCIVDTTNTINFKIKSINSNVLNALSPKNRPKLSPSSDIKSIRLISSTSSITVYSFESK</sequence>
<dbReference type="AlphaFoldDB" id="A0A3M7P718"/>
<gene>
    <name evidence="1" type="ORF">BpHYR1_021083</name>
</gene>
<organism evidence="1 2">
    <name type="scientific">Brachionus plicatilis</name>
    <name type="common">Marine rotifer</name>
    <name type="synonym">Brachionus muelleri</name>
    <dbReference type="NCBI Taxonomy" id="10195"/>
    <lineage>
        <taxon>Eukaryota</taxon>
        <taxon>Metazoa</taxon>
        <taxon>Spiralia</taxon>
        <taxon>Gnathifera</taxon>
        <taxon>Rotifera</taxon>
        <taxon>Eurotatoria</taxon>
        <taxon>Monogononta</taxon>
        <taxon>Pseudotrocha</taxon>
        <taxon>Ploima</taxon>
        <taxon>Brachionidae</taxon>
        <taxon>Brachionus</taxon>
    </lineage>
</organism>
<dbReference type="EMBL" id="REGN01012790">
    <property type="protein sequence ID" value="RMZ94813.1"/>
    <property type="molecule type" value="Genomic_DNA"/>
</dbReference>
<evidence type="ECO:0000313" key="2">
    <source>
        <dbReference type="Proteomes" id="UP000276133"/>
    </source>
</evidence>
<protein>
    <submittedName>
        <fullName evidence="1">Uncharacterized protein</fullName>
    </submittedName>
</protein>